<dbReference type="InterPro" id="IPR002347">
    <property type="entry name" value="SDR_fam"/>
</dbReference>
<dbReference type="InterPro" id="IPR036291">
    <property type="entry name" value="NAD(P)-bd_dom_sf"/>
</dbReference>
<dbReference type="OrthoDB" id="1235794at2"/>
<dbReference type="RefSeq" id="WP_117390170.1">
    <property type="nucleotide sequence ID" value="NZ_QWDC01000001.1"/>
</dbReference>
<dbReference type="PANTHER" id="PTHR43976:SF16">
    <property type="entry name" value="SHORT-CHAIN DEHYDROGENASE_REDUCTASE FAMILY PROTEIN"/>
    <property type="match status" value="1"/>
</dbReference>
<evidence type="ECO:0000313" key="5">
    <source>
        <dbReference type="EMBL" id="RFZ94609.1"/>
    </source>
</evidence>
<reference evidence="5 6" key="1">
    <citation type="submission" date="2018-08" db="EMBL/GenBank/DDBJ databases">
        <title>Mucilaginibacter sp. MYSH2.</title>
        <authorList>
            <person name="Seo T."/>
        </authorList>
    </citation>
    <scope>NUCLEOTIDE SEQUENCE [LARGE SCALE GENOMIC DNA]</scope>
    <source>
        <strain evidence="5 6">MYSH2</strain>
    </source>
</reference>
<dbReference type="PRINTS" id="PR00081">
    <property type="entry name" value="GDHRDH"/>
</dbReference>
<evidence type="ECO:0000256" key="3">
    <source>
        <dbReference type="RuleBase" id="RU000363"/>
    </source>
</evidence>
<dbReference type="CDD" id="cd05374">
    <property type="entry name" value="17beta-HSD-like_SDR_c"/>
    <property type="match status" value="1"/>
</dbReference>
<dbReference type="PANTHER" id="PTHR43976">
    <property type="entry name" value="SHORT CHAIN DEHYDROGENASE"/>
    <property type="match status" value="1"/>
</dbReference>
<dbReference type="Gene3D" id="3.40.50.720">
    <property type="entry name" value="NAD(P)-binding Rossmann-like Domain"/>
    <property type="match status" value="1"/>
</dbReference>
<dbReference type="SUPFAM" id="SSF51735">
    <property type="entry name" value="NAD(P)-binding Rossmann-fold domains"/>
    <property type="match status" value="1"/>
</dbReference>
<evidence type="ECO:0000256" key="2">
    <source>
        <dbReference type="ARBA" id="ARBA00023002"/>
    </source>
</evidence>
<dbReference type="Pfam" id="PF00106">
    <property type="entry name" value="adh_short"/>
    <property type="match status" value="1"/>
</dbReference>
<evidence type="ECO:0000256" key="1">
    <source>
        <dbReference type="ARBA" id="ARBA00006484"/>
    </source>
</evidence>
<dbReference type="InterPro" id="IPR051911">
    <property type="entry name" value="SDR_oxidoreductase"/>
</dbReference>
<evidence type="ECO:0000259" key="4">
    <source>
        <dbReference type="SMART" id="SM00822"/>
    </source>
</evidence>
<proteinExistence type="inferred from homology"/>
<dbReference type="AlphaFoldDB" id="A0A372NY65"/>
<dbReference type="Proteomes" id="UP000264217">
    <property type="component" value="Unassembled WGS sequence"/>
</dbReference>
<feature type="domain" description="Ketoreductase" evidence="4">
    <location>
        <begin position="6"/>
        <end position="187"/>
    </location>
</feature>
<keyword evidence="2" id="KW-0560">Oxidoreductase</keyword>
<dbReference type="PRINTS" id="PR00080">
    <property type="entry name" value="SDRFAMILY"/>
</dbReference>
<keyword evidence="6" id="KW-1185">Reference proteome</keyword>
<dbReference type="SMART" id="SM00822">
    <property type="entry name" value="PKS_KR"/>
    <property type="match status" value="1"/>
</dbReference>
<accession>A0A372NY65</accession>
<dbReference type="InterPro" id="IPR020904">
    <property type="entry name" value="Sc_DH/Rdtase_CS"/>
</dbReference>
<gene>
    <name evidence="5" type="ORF">D0C36_03430</name>
</gene>
<sequence length="288" mass="31007">MENNKKIWFVTGASKGLGLTLVKQLLQHGYKVAATSRKLTDLEHAVGTHADFLPLAMNIKNEESVADGIARTIAHFGRVDVVVNNAGYGIAGSLEELTDREARENFDVNVFGSLNVIRSVMPFLREQGTGHIFNVSSIGGFTGNFPGFGIYCATKFAVQGFTESLAAEVKAFGVKATVVSPGYFRTNFLAADSLAVPQNEIAAYKEVRDVQSAHQNEINGNQAGDPVKAAEAMIAVAESDHAPLHLFLGQDAYDLAYQKMGAVTKDLECWRAVSTTTGFAAVEETEEV</sequence>
<name>A0A372NY65_9SPHI</name>
<organism evidence="5 6">
    <name type="scientific">Mucilaginibacter conchicola</name>
    <dbReference type="NCBI Taxonomy" id="2303333"/>
    <lineage>
        <taxon>Bacteria</taxon>
        <taxon>Pseudomonadati</taxon>
        <taxon>Bacteroidota</taxon>
        <taxon>Sphingobacteriia</taxon>
        <taxon>Sphingobacteriales</taxon>
        <taxon>Sphingobacteriaceae</taxon>
        <taxon>Mucilaginibacter</taxon>
    </lineage>
</organism>
<comment type="similarity">
    <text evidence="1 3">Belongs to the short-chain dehydrogenases/reductases (SDR) family.</text>
</comment>
<dbReference type="InterPro" id="IPR057326">
    <property type="entry name" value="KR_dom"/>
</dbReference>
<dbReference type="PROSITE" id="PS00061">
    <property type="entry name" value="ADH_SHORT"/>
    <property type="match status" value="1"/>
</dbReference>
<dbReference type="EMBL" id="QWDC01000001">
    <property type="protein sequence ID" value="RFZ94609.1"/>
    <property type="molecule type" value="Genomic_DNA"/>
</dbReference>
<protein>
    <submittedName>
        <fullName evidence="5">SDR family NAD(P)-dependent oxidoreductase</fullName>
    </submittedName>
</protein>
<evidence type="ECO:0000313" key="6">
    <source>
        <dbReference type="Proteomes" id="UP000264217"/>
    </source>
</evidence>
<comment type="caution">
    <text evidence="5">The sequence shown here is derived from an EMBL/GenBank/DDBJ whole genome shotgun (WGS) entry which is preliminary data.</text>
</comment>
<dbReference type="GO" id="GO:0016491">
    <property type="term" value="F:oxidoreductase activity"/>
    <property type="evidence" value="ECO:0007669"/>
    <property type="project" value="UniProtKB-KW"/>
</dbReference>